<dbReference type="Proteomes" id="UP000243657">
    <property type="component" value="Unassembled WGS sequence"/>
</dbReference>
<proteinExistence type="predicted"/>
<organism evidence="2 3">
    <name type="scientific">Alloscardovia macacae</name>
    <dbReference type="NCBI Taxonomy" id="1160091"/>
    <lineage>
        <taxon>Bacteria</taxon>
        <taxon>Bacillati</taxon>
        <taxon>Actinomycetota</taxon>
        <taxon>Actinomycetes</taxon>
        <taxon>Bifidobacteriales</taxon>
        <taxon>Bifidobacteriaceae</taxon>
        <taxon>Alloscardovia</taxon>
    </lineage>
</organism>
<evidence type="ECO:0000313" key="2">
    <source>
        <dbReference type="EMBL" id="OZG54874.1"/>
    </source>
</evidence>
<keyword evidence="3" id="KW-1185">Reference proteome</keyword>
<keyword evidence="1" id="KW-0472">Membrane</keyword>
<dbReference type="AlphaFoldDB" id="A0A261F715"/>
<keyword evidence="1" id="KW-0812">Transmembrane</keyword>
<evidence type="ECO:0000256" key="1">
    <source>
        <dbReference type="SAM" id="Phobius"/>
    </source>
</evidence>
<feature type="transmembrane region" description="Helical" evidence="1">
    <location>
        <begin position="36"/>
        <end position="59"/>
    </location>
</feature>
<sequence>MSTNIIISWLGEMAFMINGGIAWTLYFHAKHRKKQVIITVVGTILLSIIYIAMIINHVMSGS</sequence>
<feature type="transmembrane region" description="Helical" evidence="1">
    <location>
        <begin position="6"/>
        <end position="29"/>
    </location>
</feature>
<gene>
    <name evidence="2" type="ORF">ALMA_0199</name>
</gene>
<protein>
    <submittedName>
        <fullName evidence="2">Uncharacterized protein</fullName>
    </submittedName>
</protein>
<dbReference type="EMBL" id="MWWT01000001">
    <property type="protein sequence ID" value="OZG54874.1"/>
    <property type="molecule type" value="Genomic_DNA"/>
</dbReference>
<evidence type="ECO:0000313" key="3">
    <source>
        <dbReference type="Proteomes" id="UP000243657"/>
    </source>
</evidence>
<accession>A0A261F715</accession>
<keyword evidence="1" id="KW-1133">Transmembrane helix</keyword>
<comment type="caution">
    <text evidence="2">The sequence shown here is derived from an EMBL/GenBank/DDBJ whole genome shotgun (WGS) entry which is preliminary data.</text>
</comment>
<name>A0A261F715_9BIFI</name>
<reference evidence="2 3" key="1">
    <citation type="journal article" date="2017" name="BMC Genomics">
        <title>Comparative genomic and phylogenomic analyses of the Bifidobacteriaceae family.</title>
        <authorList>
            <person name="Lugli G.A."/>
            <person name="Milani C."/>
            <person name="Turroni F."/>
            <person name="Duranti S."/>
            <person name="Mancabelli L."/>
            <person name="Mangifesta M."/>
            <person name="Ferrario C."/>
            <person name="Modesto M."/>
            <person name="Mattarelli P."/>
            <person name="Jiri K."/>
            <person name="van Sinderen D."/>
            <person name="Ventura M."/>
        </authorList>
    </citation>
    <scope>NUCLEOTIDE SEQUENCE [LARGE SCALE GENOMIC DNA]</scope>
    <source>
        <strain evidence="2 3">DSM 24762</strain>
    </source>
</reference>